<keyword evidence="8 12" id="KW-0472">Membrane</keyword>
<dbReference type="Proteomes" id="UP001610100">
    <property type="component" value="Unassembled WGS sequence"/>
</dbReference>
<dbReference type="InterPro" id="IPR050324">
    <property type="entry name" value="CDP-alcohol_PTase-I"/>
</dbReference>
<dbReference type="RefSeq" id="WP_344741173.1">
    <property type="nucleotide sequence ID" value="NZ_BAABAY010000002.1"/>
</dbReference>
<organism evidence="13 14">
    <name type="scientific">Gaetbulibacter aestuarii</name>
    <dbReference type="NCBI Taxonomy" id="1502358"/>
    <lineage>
        <taxon>Bacteria</taxon>
        <taxon>Pseudomonadati</taxon>
        <taxon>Bacteroidota</taxon>
        <taxon>Flavobacteriia</taxon>
        <taxon>Flavobacteriales</taxon>
        <taxon>Flavobacteriaceae</taxon>
        <taxon>Gaetbulibacter</taxon>
    </lineage>
</organism>
<keyword evidence="5 12" id="KW-0812">Transmembrane</keyword>
<dbReference type="PANTHER" id="PTHR14269:SF61">
    <property type="entry name" value="CDP-DIACYLGLYCEROL--SERINE O-PHOSPHATIDYLTRANSFERASE"/>
    <property type="match status" value="1"/>
</dbReference>
<sequence length="250" mass="28043">MKKYIPSALTLLNLLSGSIAILYVINNNYVGAAQFVFLGILFDFFDGFAARKLEVQSEFGLQLDSLADMVTSGVVPGLVMYKMLSLTTNKSFMQDIFPQWGSNVKLSGFEVEFLPLIGFAITLASAVRLARFNLDDEQQSYFKGLPTPANNLLIMSLPLILEFQENDNINAIILNKGFLIVVTLLSAYLLNANMKLFALKFKTYGFKGNEVRYIFLILSIIFIIILQFASIPVIIFMYLGLSALDRKRIQ</sequence>
<comment type="caution">
    <text evidence="13">The sequence shown here is derived from an EMBL/GenBank/DDBJ whole genome shotgun (WGS) entry which is preliminary data.</text>
</comment>
<dbReference type="Gene3D" id="1.20.120.1760">
    <property type="match status" value="1"/>
</dbReference>
<name>A0ABW7MYR1_9FLAO</name>
<evidence type="ECO:0000256" key="12">
    <source>
        <dbReference type="SAM" id="Phobius"/>
    </source>
</evidence>
<evidence type="ECO:0000256" key="5">
    <source>
        <dbReference type="ARBA" id="ARBA00022692"/>
    </source>
</evidence>
<comment type="subcellular location">
    <subcellularLocation>
        <location evidence="1">Membrane</location>
        <topology evidence="1">Multi-pass membrane protein</topology>
    </subcellularLocation>
</comment>
<reference evidence="13 14" key="1">
    <citation type="submission" date="2024-02" db="EMBL/GenBank/DDBJ databases">
        <title>A Gaetbulibacter species isolated from tidal flats and genomic insights of their niches.</title>
        <authorList>
            <person name="Ye Y."/>
        </authorList>
    </citation>
    <scope>NUCLEOTIDE SEQUENCE [LARGE SCALE GENOMIC DNA]</scope>
    <source>
        <strain evidence="13 14">KYW382</strain>
    </source>
</reference>
<protein>
    <submittedName>
        <fullName evidence="13">CDP-alcohol phosphatidyltransferase family protein</fullName>
    </submittedName>
</protein>
<proteinExistence type="inferred from homology"/>
<feature type="transmembrane region" description="Helical" evidence="12">
    <location>
        <begin position="213"/>
        <end position="239"/>
    </location>
</feature>
<feature type="transmembrane region" description="Helical" evidence="12">
    <location>
        <begin position="31"/>
        <end position="49"/>
    </location>
</feature>
<dbReference type="EMBL" id="JBAWKB010000002">
    <property type="protein sequence ID" value="MFH6771946.1"/>
    <property type="molecule type" value="Genomic_DNA"/>
</dbReference>
<dbReference type="Pfam" id="PF01066">
    <property type="entry name" value="CDP-OH_P_transf"/>
    <property type="match status" value="1"/>
</dbReference>
<keyword evidence="7" id="KW-0443">Lipid metabolism</keyword>
<evidence type="ECO:0000313" key="14">
    <source>
        <dbReference type="Proteomes" id="UP001610100"/>
    </source>
</evidence>
<gene>
    <name evidence="13" type="ORF">V8G58_08380</name>
</gene>
<dbReference type="InterPro" id="IPR043130">
    <property type="entry name" value="CDP-OH_PTrfase_TM_dom"/>
</dbReference>
<keyword evidence="9" id="KW-0594">Phospholipid biosynthesis</keyword>
<feature type="transmembrane region" description="Helical" evidence="12">
    <location>
        <begin position="173"/>
        <end position="192"/>
    </location>
</feature>
<evidence type="ECO:0000256" key="8">
    <source>
        <dbReference type="ARBA" id="ARBA00023136"/>
    </source>
</evidence>
<evidence type="ECO:0000313" key="13">
    <source>
        <dbReference type="EMBL" id="MFH6771946.1"/>
    </source>
</evidence>
<evidence type="ECO:0000256" key="7">
    <source>
        <dbReference type="ARBA" id="ARBA00023098"/>
    </source>
</evidence>
<evidence type="ECO:0000256" key="2">
    <source>
        <dbReference type="ARBA" id="ARBA00010441"/>
    </source>
</evidence>
<dbReference type="PROSITE" id="PS00379">
    <property type="entry name" value="CDP_ALCOHOL_P_TRANSF"/>
    <property type="match status" value="1"/>
</dbReference>
<keyword evidence="10" id="KW-1208">Phospholipid metabolism</keyword>
<dbReference type="PANTHER" id="PTHR14269">
    <property type="entry name" value="CDP-DIACYLGLYCEROL--GLYCEROL-3-PHOSPHATE 3-PHOSPHATIDYLTRANSFERASE-RELATED"/>
    <property type="match status" value="1"/>
</dbReference>
<evidence type="ECO:0000256" key="11">
    <source>
        <dbReference type="RuleBase" id="RU003750"/>
    </source>
</evidence>
<keyword evidence="14" id="KW-1185">Reference proteome</keyword>
<dbReference type="InterPro" id="IPR048254">
    <property type="entry name" value="CDP_ALCOHOL_P_TRANSF_CS"/>
</dbReference>
<evidence type="ECO:0000256" key="3">
    <source>
        <dbReference type="ARBA" id="ARBA00022516"/>
    </source>
</evidence>
<dbReference type="InterPro" id="IPR000462">
    <property type="entry name" value="CDP-OH_P_trans"/>
</dbReference>
<evidence type="ECO:0000256" key="10">
    <source>
        <dbReference type="ARBA" id="ARBA00023264"/>
    </source>
</evidence>
<keyword evidence="3" id="KW-0444">Lipid biosynthesis</keyword>
<evidence type="ECO:0000256" key="6">
    <source>
        <dbReference type="ARBA" id="ARBA00022989"/>
    </source>
</evidence>
<keyword evidence="6 12" id="KW-1133">Transmembrane helix</keyword>
<comment type="similarity">
    <text evidence="2 11">Belongs to the CDP-alcohol phosphatidyltransferase class-I family.</text>
</comment>
<evidence type="ECO:0000256" key="4">
    <source>
        <dbReference type="ARBA" id="ARBA00022679"/>
    </source>
</evidence>
<accession>A0ABW7MYR1</accession>
<evidence type="ECO:0000256" key="9">
    <source>
        <dbReference type="ARBA" id="ARBA00023209"/>
    </source>
</evidence>
<evidence type="ECO:0000256" key="1">
    <source>
        <dbReference type="ARBA" id="ARBA00004141"/>
    </source>
</evidence>
<keyword evidence="4 11" id="KW-0808">Transferase</keyword>